<dbReference type="RefSeq" id="WP_254607856.1">
    <property type="nucleotide sequence ID" value="NZ_CABVQG010000031.1"/>
</dbReference>
<reference evidence="3 4" key="1">
    <citation type="submission" date="2019-09" db="EMBL/GenBank/DDBJ databases">
        <authorList>
            <person name="Depoorter E."/>
        </authorList>
    </citation>
    <scope>NUCLEOTIDE SEQUENCE [LARGE SCALE GENOMIC DNA]</scope>
    <source>
        <strain evidence="3 4">R-17378</strain>
    </source>
</reference>
<protein>
    <submittedName>
        <fullName evidence="3">Short-chain dehydrogenase</fullName>
    </submittedName>
</protein>
<dbReference type="Pfam" id="PF13577">
    <property type="entry name" value="SnoaL_4"/>
    <property type="match status" value="1"/>
</dbReference>
<evidence type="ECO:0000313" key="3">
    <source>
        <dbReference type="EMBL" id="VWD19613.1"/>
    </source>
</evidence>
<dbReference type="InterPro" id="IPR037401">
    <property type="entry name" value="SnoaL-like"/>
</dbReference>
<sequence length="194" mass="21566">MPDLQTLSDHHDIRELIVAYSSAIDARDFDALDAVFTPDAAIDYRAMGGIAGRYPEVKTWLRAVLPQFPQYQHLVGNLSIRLDGDTARGRTICFNPMEVVLPDGGTQVMFLGLWYVDRFVRTAQGWRIAGRVEERCYGHNVPAVLAGATGRSGQRDAIRRAMAARRTHRRPLRQSSRNAASNRSANVSNSVSGR</sequence>
<dbReference type="Gene3D" id="3.10.450.50">
    <property type="match status" value="1"/>
</dbReference>
<feature type="compositionally biased region" description="Low complexity" evidence="1">
    <location>
        <begin position="175"/>
        <end position="194"/>
    </location>
</feature>
<feature type="compositionally biased region" description="Basic residues" evidence="1">
    <location>
        <begin position="163"/>
        <end position="172"/>
    </location>
</feature>
<gene>
    <name evidence="3" type="ORF">BLA17378_06504</name>
</gene>
<evidence type="ECO:0000256" key="1">
    <source>
        <dbReference type="SAM" id="MobiDB-lite"/>
    </source>
</evidence>
<organism evidence="3 4">
    <name type="scientific">Burkholderia aenigmatica</name>
    <dbReference type="NCBI Taxonomy" id="2015348"/>
    <lineage>
        <taxon>Bacteria</taxon>
        <taxon>Pseudomonadati</taxon>
        <taxon>Pseudomonadota</taxon>
        <taxon>Betaproteobacteria</taxon>
        <taxon>Burkholderiales</taxon>
        <taxon>Burkholderiaceae</taxon>
        <taxon>Burkholderia</taxon>
        <taxon>Burkholderia cepacia complex</taxon>
    </lineage>
</organism>
<comment type="caution">
    <text evidence="3">The sequence shown here is derived from an EMBL/GenBank/DDBJ whole genome shotgun (WGS) entry which is preliminary data.</text>
</comment>
<evidence type="ECO:0000259" key="2">
    <source>
        <dbReference type="Pfam" id="PF13577"/>
    </source>
</evidence>
<evidence type="ECO:0000313" key="4">
    <source>
        <dbReference type="Proteomes" id="UP000494120"/>
    </source>
</evidence>
<name>A0ABY6Y1C5_9BURK</name>
<feature type="domain" description="SnoaL-like" evidence="2">
    <location>
        <begin position="5"/>
        <end position="131"/>
    </location>
</feature>
<accession>A0ABY6Y1C5</accession>
<dbReference type="Proteomes" id="UP000494120">
    <property type="component" value="Unassembled WGS sequence"/>
</dbReference>
<proteinExistence type="predicted"/>
<dbReference type="InterPro" id="IPR032710">
    <property type="entry name" value="NTF2-like_dom_sf"/>
</dbReference>
<feature type="region of interest" description="Disordered" evidence="1">
    <location>
        <begin position="163"/>
        <end position="194"/>
    </location>
</feature>
<keyword evidence="4" id="KW-1185">Reference proteome</keyword>
<dbReference type="SUPFAM" id="SSF54427">
    <property type="entry name" value="NTF2-like"/>
    <property type="match status" value="1"/>
</dbReference>
<dbReference type="CDD" id="cd00531">
    <property type="entry name" value="NTF2_like"/>
    <property type="match status" value="1"/>
</dbReference>
<dbReference type="EMBL" id="CABVQG010000031">
    <property type="protein sequence ID" value="VWD19613.1"/>
    <property type="molecule type" value="Genomic_DNA"/>
</dbReference>